<keyword evidence="2" id="KW-0812">Transmembrane</keyword>
<evidence type="ECO:0000256" key="1">
    <source>
        <dbReference type="SAM" id="Coils"/>
    </source>
</evidence>
<evidence type="ECO:0000313" key="4">
    <source>
        <dbReference type="Proteomes" id="UP000515308"/>
    </source>
</evidence>
<dbReference type="EMBL" id="LR865367">
    <property type="protein sequence ID" value="CAD2086711.1"/>
    <property type="molecule type" value="Genomic_DNA"/>
</dbReference>
<gene>
    <name evidence="3" type="ORF">PVLDE_0500100</name>
</gene>
<feature type="transmembrane region" description="Helical" evidence="2">
    <location>
        <begin position="211"/>
        <end position="234"/>
    </location>
</feature>
<keyword evidence="2" id="KW-0472">Membrane</keyword>
<keyword evidence="2" id="KW-1133">Transmembrane helix</keyword>
<dbReference type="Pfam" id="PF09592">
    <property type="entry name" value="DUF2031"/>
    <property type="match status" value="1"/>
</dbReference>
<evidence type="ECO:0000313" key="3">
    <source>
        <dbReference type="EMBL" id="CAD2086711.1"/>
    </source>
</evidence>
<organism evidence="3 4">
    <name type="scientific">Plasmodium vinckei lentum</name>
    <dbReference type="NCBI Taxonomy" id="138297"/>
    <lineage>
        <taxon>Eukaryota</taxon>
        <taxon>Sar</taxon>
        <taxon>Alveolata</taxon>
        <taxon>Apicomplexa</taxon>
        <taxon>Aconoidasida</taxon>
        <taxon>Haemosporida</taxon>
        <taxon>Plasmodiidae</taxon>
        <taxon>Plasmodium</taxon>
        <taxon>Plasmodium (Vinckeia)</taxon>
    </lineage>
</organism>
<dbReference type="NCBIfam" id="TIGR01597">
    <property type="entry name" value="PYST-B"/>
    <property type="match status" value="1"/>
</dbReference>
<dbReference type="AlphaFoldDB" id="A0A6V7RW16"/>
<protein>
    <submittedName>
        <fullName evidence="3">Fam-b protein</fullName>
    </submittedName>
</protein>
<evidence type="ECO:0000256" key="2">
    <source>
        <dbReference type="SAM" id="Phobius"/>
    </source>
</evidence>
<dbReference type="VEuPathDB" id="PlasmoDB:PVLDE_0500100"/>
<dbReference type="Proteomes" id="UP000515308">
    <property type="component" value="Chromosome PVLDE_05"/>
</dbReference>
<feature type="coiled-coil region" evidence="1">
    <location>
        <begin position="107"/>
        <end position="134"/>
    </location>
</feature>
<name>A0A6V7RW16_PLAVN</name>
<sequence>MRVSILKYVFFSIIICFFEYPPNELYFINERNIYRERNIINFRNNRILADADNQFDLYDFYQSTSSLVSQFNDYNDDDEIANLRNAIDSHIKKHKENNTLPNLNNVDKKTRKLIHELQKELEETKREFDNIRNDELSIQPIQDKRLIKRDEHISVSEHEDFKQLENEGIALETGCDNFEDEYNEITSNNIYKKLKFDKIYRKSGKDLLKKWLMFLASCLVIMSSGMWSLAVLVIPPTVSLIKRLWKHLNFLHKFRNVPI</sequence>
<proteinExistence type="predicted"/>
<keyword evidence="1" id="KW-0175">Coiled coil</keyword>
<accession>A0A6V7RW16</accession>
<dbReference type="InterPro" id="IPR006484">
    <property type="entry name" value="PYST_B"/>
</dbReference>
<reference evidence="3 4" key="1">
    <citation type="submission" date="2020-08" db="EMBL/GenBank/DDBJ databases">
        <authorList>
            <person name="Ramaprasad A."/>
        </authorList>
    </citation>
    <scope>NUCLEOTIDE SEQUENCE [LARGE SCALE GENOMIC DNA]</scope>
</reference>